<organism evidence="2 3">
    <name type="scientific">Bhargavaea ginsengi</name>
    <dbReference type="NCBI Taxonomy" id="426757"/>
    <lineage>
        <taxon>Bacteria</taxon>
        <taxon>Bacillati</taxon>
        <taxon>Bacillota</taxon>
        <taxon>Bacilli</taxon>
        <taxon>Bacillales</taxon>
        <taxon>Caryophanaceae</taxon>
        <taxon>Bhargavaea</taxon>
    </lineage>
</organism>
<accession>A0A1H6S8X4</accession>
<protein>
    <recommendedName>
        <fullName evidence="4">DoxX protein</fullName>
    </recommendedName>
</protein>
<proteinExistence type="predicted"/>
<keyword evidence="1" id="KW-1133">Transmembrane helix</keyword>
<keyword evidence="3" id="KW-1185">Reference proteome</keyword>
<evidence type="ECO:0000256" key="1">
    <source>
        <dbReference type="SAM" id="Phobius"/>
    </source>
</evidence>
<feature type="transmembrane region" description="Helical" evidence="1">
    <location>
        <begin position="97"/>
        <end position="114"/>
    </location>
</feature>
<name>A0A1H6S8X4_9BACL</name>
<keyword evidence="1" id="KW-0812">Transmembrane</keyword>
<evidence type="ECO:0000313" key="2">
    <source>
        <dbReference type="EMBL" id="SEI62354.1"/>
    </source>
</evidence>
<evidence type="ECO:0008006" key="4">
    <source>
        <dbReference type="Google" id="ProtNLM"/>
    </source>
</evidence>
<feature type="transmembrane region" description="Helical" evidence="1">
    <location>
        <begin position="12"/>
        <end position="31"/>
    </location>
</feature>
<dbReference type="RefSeq" id="WP_092048526.1">
    <property type="nucleotide sequence ID" value="NZ_FNZF01000001.1"/>
</dbReference>
<feature type="transmembrane region" description="Helical" evidence="1">
    <location>
        <begin position="43"/>
        <end position="66"/>
    </location>
</feature>
<reference evidence="3" key="1">
    <citation type="submission" date="2016-10" db="EMBL/GenBank/DDBJ databases">
        <authorList>
            <person name="Varghese N."/>
            <person name="Submissions S."/>
        </authorList>
    </citation>
    <scope>NUCLEOTIDE SEQUENCE [LARGE SCALE GENOMIC DNA]</scope>
    <source>
        <strain evidence="3">CGMCC 1.6763</strain>
    </source>
</reference>
<dbReference type="OrthoDB" id="2893048at2"/>
<dbReference type="AlphaFoldDB" id="A0A1H6S8X4"/>
<sequence length="142" mass="15728">MNLRVIQFLRLLLGIIFLGAGINGYMVFFGFEPFIATSPEAMALFIFDYLLFVEKSLEIICGILLLTNQFVPMAIAILSPIVANIFLLHLFVDPSMLALAVIVVLLHGLLLYHYRNHFAGLFVRKPAATDTDTPSTTAPLGE</sequence>
<keyword evidence="1" id="KW-0472">Membrane</keyword>
<feature type="transmembrane region" description="Helical" evidence="1">
    <location>
        <begin position="73"/>
        <end position="91"/>
    </location>
</feature>
<gene>
    <name evidence="2" type="ORF">SAMN04488127_0003</name>
</gene>
<dbReference type="EMBL" id="FNZF01000001">
    <property type="protein sequence ID" value="SEI62354.1"/>
    <property type="molecule type" value="Genomic_DNA"/>
</dbReference>
<evidence type="ECO:0000313" key="3">
    <source>
        <dbReference type="Proteomes" id="UP000199200"/>
    </source>
</evidence>
<dbReference type="Proteomes" id="UP000199200">
    <property type="component" value="Unassembled WGS sequence"/>
</dbReference>